<keyword evidence="1" id="KW-1133">Transmembrane helix</keyword>
<dbReference type="AlphaFoldDB" id="A0A2N0BQJ6"/>
<accession>A0A2N0BDH2</accession>
<dbReference type="EMBL" id="NPEF01000009">
    <property type="protein sequence ID" value="PJZ94619.1"/>
    <property type="molecule type" value="Genomic_DNA"/>
</dbReference>
<gene>
    <name evidence="2" type="ORF">CH379_01660</name>
</gene>
<feature type="transmembrane region" description="Helical" evidence="1">
    <location>
        <begin position="100"/>
        <end position="121"/>
    </location>
</feature>
<feature type="transmembrane region" description="Helical" evidence="1">
    <location>
        <begin position="190"/>
        <end position="209"/>
    </location>
</feature>
<evidence type="ECO:0000256" key="1">
    <source>
        <dbReference type="SAM" id="Phobius"/>
    </source>
</evidence>
<protein>
    <submittedName>
        <fullName evidence="2">Uncharacterized protein</fullName>
    </submittedName>
</protein>
<keyword evidence="1" id="KW-0472">Membrane</keyword>
<feature type="transmembrane region" description="Helical" evidence="1">
    <location>
        <begin position="361"/>
        <end position="382"/>
    </location>
</feature>
<feature type="transmembrane region" description="Helical" evidence="1">
    <location>
        <begin position="319"/>
        <end position="341"/>
    </location>
</feature>
<evidence type="ECO:0000313" key="2">
    <source>
        <dbReference type="EMBL" id="PJZ94619.1"/>
    </source>
</evidence>
<reference evidence="2" key="1">
    <citation type="submission" date="2017-07" db="EMBL/GenBank/DDBJ databases">
        <title>Leptospira spp. isolated from tropical soils.</title>
        <authorList>
            <person name="Thibeaux R."/>
            <person name="Iraola G."/>
            <person name="Ferres I."/>
            <person name="Bierque E."/>
            <person name="Girault D."/>
            <person name="Soupe-Gilbert M.-E."/>
            <person name="Picardeau M."/>
            <person name="Goarant C."/>
        </authorList>
    </citation>
    <scope>NUCLEOTIDE SEQUENCE [LARGE SCALE GENOMIC DNA]</scope>
    <source>
        <strain evidence="2">ATI7-C-A5</strain>
    </source>
</reference>
<feature type="transmembrane region" description="Helical" evidence="1">
    <location>
        <begin position="133"/>
        <end position="154"/>
    </location>
</feature>
<feature type="transmembrane region" description="Helical" evidence="1">
    <location>
        <begin position="283"/>
        <end position="307"/>
    </location>
</feature>
<proteinExistence type="predicted"/>
<name>A0A2N0BQJ6_9LEPT</name>
<feature type="transmembrane region" description="Helical" evidence="1">
    <location>
        <begin position="166"/>
        <end position="184"/>
    </location>
</feature>
<accession>A0A2N0BQJ6</accession>
<feature type="transmembrane region" description="Helical" evidence="1">
    <location>
        <begin position="221"/>
        <end position="242"/>
    </location>
</feature>
<feature type="transmembrane region" description="Helical" evidence="1">
    <location>
        <begin position="66"/>
        <end position="88"/>
    </location>
</feature>
<keyword evidence="1" id="KW-0812">Transmembrane</keyword>
<comment type="caution">
    <text evidence="2">The sequence shown here is derived from an EMBL/GenBank/DDBJ whole genome shotgun (WGS) entry which is preliminary data.</text>
</comment>
<organism evidence="2">
    <name type="scientific">Leptospira ellisii</name>
    <dbReference type="NCBI Taxonomy" id="2023197"/>
    <lineage>
        <taxon>Bacteria</taxon>
        <taxon>Pseudomonadati</taxon>
        <taxon>Spirochaetota</taxon>
        <taxon>Spirochaetia</taxon>
        <taxon>Leptospirales</taxon>
        <taxon>Leptospiraceae</taxon>
        <taxon>Leptospira</taxon>
    </lineage>
</organism>
<sequence length="392" mass="44365">MLLSGESMKLSAIVSLFASILILFLTPIQSLIWNGADSPPYLLKTQEFVSAFFRMRIELAPQTSDYYFFGRLAIFVHVGILFGLLELDRNGVFPAASKKALKIVLTILSFAIFGDFIAYWGGSFLGESFKNAGFRWIEAPSIFLLLFAFGYLGFKMRLERKMEGTVFIILPFLMTASTFFFRYVPHGPLFPISLIVTGFLLGSKSAPLFQRLSGVFYRFTSNNWILVLFILGVICAETMQLLEKAIPIPEGIELPKKMDFRPFSSARDFVEVFGVYGASGRNLYFWIDVVDMIFPFPLVLCFGGIYTKAAARFGLPVSLNLFSFGFLIFDLLENSLMFYFLNVWPKVPEGLAAFTGGITAIKLFFLFVGFFMFTVSFLLLVYRRVSEKMRNG</sequence>